<proteinExistence type="predicted"/>
<dbReference type="Proteomes" id="UP001145087">
    <property type="component" value="Unassembled WGS sequence"/>
</dbReference>
<comment type="caution">
    <text evidence="1">The sequence shown here is derived from an EMBL/GenBank/DDBJ whole genome shotgun (WGS) entry which is preliminary data.</text>
</comment>
<keyword evidence="2" id="KW-1185">Reference proteome</keyword>
<organism evidence="1 2">
    <name type="scientific">Draconibacterium aestuarii</name>
    <dbReference type="NCBI Taxonomy" id="2998507"/>
    <lineage>
        <taxon>Bacteria</taxon>
        <taxon>Pseudomonadati</taxon>
        <taxon>Bacteroidota</taxon>
        <taxon>Bacteroidia</taxon>
        <taxon>Marinilabiliales</taxon>
        <taxon>Prolixibacteraceae</taxon>
        <taxon>Draconibacterium</taxon>
    </lineage>
</organism>
<sequence>MSDKIQEITQKIYNEGVIKAREDAEQIIADAKTKAEQIIHSAHRKQEEIISVAQKQADEIKRKTDTEMQLAARQFISKLKQKITTVITASQVDKPVKNALSDVDFVKKIIQIIINNWNPGTTEDLNLKVLLPAKEEKEFSAFFDSKMNDSLNKGVEVSFDEKLETGFKIGPQDGSYIISFTDKDFENYFKGYIKDRTKKLLFEPVEQE</sequence>
<gene>
    <name evidence="1" type="ORF">OU798_04220</name>
</gene>
<dbReference type="EMBL" id="JAPOHD010000008">
    <property type="protein sequence ID" value="MCY1719533.1"/>
    <property type="molecule type" value="Genomic_DNA"/>
</dbReference>
<reference evidence="1" key="1">
    <citation type="submission" date="2022-11" db="EMBL/GenBank/DDBJ databases">
        <title>Marilongibacter aestuarii gen. nov., sp. nov., isolated from tidal flat sediment.</title>
        <authorList>
            <person name="Jiayan W."/>
        </authorList>
    </citation>
    <scope>NUCLEOTIDE SEQUENCE</scope>
    <source>
        <strain evidence="1">Z1-6</strain>
    </source>
</reference>
<evidence type="ECO:0000313" key="1">
    <source>
        <dbReference type="EMBL" id="MCY1719533.1"/>
    </source>
</evidence>
<evidence type="ECO:0000313" key="2">
    <source>
        <dbReference type="Proteomes" id="UP001145087"/>
    </source>
</evidence>
<name>A0A9X3J4Q2_9BACT</name>
<accession>A0A9X3J4Q2</accession>
<protein>
    <submittedName>
        <fullName evidence="1">V-type ATP synthase subunit E</fullName>
    </submittedName>
</protein>
<dbReference type="RefSeq" id="WP_343331871.1">
    <property type="nucleotide sequence ID" value="NZ_JAPOHD010000008.1"/>
</dbReference>
<dbReference type="AlphaFoldDB" id="A0A9X3J4Q2"/>